<reference evidence="14" key="1">
    <citation type="journal article" date="2011" name="PLoS Biol.">
        <title>Gene gain and loss during evolution of obligate parasitism in the white rust pathogen of Arabidopsis thaliana.</title>
        <authorList>
            <person name="Kemen E."/>
            <person name="Gardiner A."/>
            <person name="Schultz-Larsen T."/>
            <person name="Kemen A.C."/>
            <person name="Balmuth A.L."/>
            <person name="Robert-Seilaniantz A."/>
            <person name="Bailey K."/>
            <person name="Holub E."/>
            <person name="Studholme D.J."/>
            <person name="Maclean D."/>
            <person name="Jones J.D."/>
        </authorList>
    </citation>
    <scope>NUCLEOTIDE SEQUENCE</scope>
</reference>
<dbReference type="EMBL" id="FR824056">
    <property type="protein sequence ID" value="CCA15397.1"/>
    <property type="molecule type" value="Genomic_DNA"/>
</dbReference>
<keyword evidence="7" id="KW-0256">Endoplasmic reticulum</keyword>
<evidence type="ECO:0000256" key="10">
    <source>
        <dbReference type="ARBA" id="ARBA00024805"/>
    </source>
</evidence>
<dbReference type="GO" id="GO:0070628">
    <property type="term" value="F:proteasome binding"/>
    <property type="evidence" value="ECO:0007669"/>
    <property type="project" value="InterPro"/>
</dbReference>
<evidence type="ECO:0000256" key="8">
    <source>
        <dbReference type="ARBA" id="ARBA00022942"/>
    </source>
</evidence>
<comment type="function">
    <text evidence="10">Plays an important role in control of proteasome function. Inhibits the hydrolysis of protein and peptide substrates by the 20S proteasome. Also inhibits the activation of the proteasome by the proteasome regulatory proteins PA700 and PA28.</text>
</comment>
<dbReference type="PANTHER" id="PTHR13266">
    <property type="entry name" value="PROTEASOME INHIBITOR"/>
    <property type="match status" value="1"/>
</dbReference>
<feature type="domain" description="PI31 proteasome regulator C-terminal" evidence="12">
    <location>
        <begin position="217"/>
        <end position="268"/>
    </location>
</feature>
<reference evidence="14" key="2">
    <citation type="submission" date="2011-02" db="EMBL/GenBank/DDBJ databases">
        <authorList>
            <person name="MacLean D."/>
        </authorList>
    </citation>
    <scope>NUCLEOTIDE SEQUENCE</scope>
</reference>
<feature type="domain" description="PI31 proteasome regulator N-terminal" evidence="13">
    <location>
        <begin position="66"/>
        <end position="187"/>
    </location>
</feature>
<proteinExistence type="inferred from homology"/>
<dbReference type="GO" id="GO:0004866">
    <property type="term" value="F:endopeptidase inhibitor activity"/>
    <property type="evidence" value="ECO:0007669"/>
    <property type="project" value="InterPro"/>
</dbReference>
<sequence length="331" mass="36771">MSDSMQRDATILTEGINQVENVELKKHMLSALESFQSAKSKSPSTRDTTQTYEDKDHILRFVAENSSEIRRTKDALVVAIHLLILEAGFSPKVPFENCKLPKGWDTHSADNLFQISYRGDEEDSCYDLKVICVGDKLEVYFCDSSKRVHSLEVSASDYLDEASTESPLHNITSLRAKMKGFLENIQESGAEPKVSAGPHPTARNERDEYGRGNRSAPIPPVGSGDVFMPSLIGGDPGMLVGPNHEIFRRRHDSSRDMVPGARFDPFGPVTGPGIPSRDGNLPFPGAPRLPFGDPNPDHLRMPRDDEHDDFGSYGQPMRDVNRPFGSDFSYF</sequence>
<dbReference type="GO" id="GO:0043161">
    <property type="term" value="P:proteasome-mediated ubiquitin-dependent protein catabolic process"/>
    <property type="evidence" value="ECO:0007669"/>
    <property type="project" value="InterPro"/>
</dbReference>
<feature type="region of interest" description="Disordered" evidence="11">
    <location>
        <begin position="285"/>
        <end position="331"/>
    </location>
</feature>
<comment type="subcellular location">
    <subcellularLocation>
        <location evidence="2">Cytoplasm</location>
    </subcellularLocation>
    <subcellularLocation>
        <location evidence="1">Endoplasmic reticulum</location>
    </subcellularLocation>
</comment>
<evidence type="ECO:0000256" key="11">
    <source>
        <dbReference type="SAM" id="MobiDB-lite"/>
    </source>
</evidence>
<feature type="compositionally biased region" description="Basic and acidic residues" evidence="11">
    <location>
        <begin position="202"/>
        <end position="211"/>
    </location>
</feature>
<keyword evidence="8" id="KW-0647">Proteasome</keyword>
<dbReference type="Gene3D" id="3.40.1000.30">
    <property type="match status" value="1"/>
</dbReference>
<dbReference type="HOGENOM" id="CLU_753330_0_0_1"/>
<evidence type="ECO:0000256" key="3">
    <source>
        <dbReference type="ARBA" id="ARBA00006405"/>
    </source>
</evidence>
<evidence type="ECO:0000256" key="5">
    <source>
        <dbReference type="ARBA" id="ARBA00022490"/>
    </source>
</evidence>
<dbReference type="PANTHER" id="PTHR13266:SF1">
    <property type="entry name" value="PROTEASOME INHIBITOR PI31 SUBUNIT"/>
    <property type="match status" value="1"/>
</dbReference>
<keyword evidence="4" id="KW-0488">Methylation</keyword>
<name>F0W2W1_9STRA</name>
<evidence type="ECO:0000256" key="9">
    <source>
        <dbReference type="ARBA" id="ARBA00022990"/>
    </source>
</evidence>
<protein>
    <submittedName>
        <fullName evidence="14">AlNc14C11G1339 protein</fullName>
    </submittedName>
</protein>
<evidence type="ECO:0000256" key="1">
    <source>
        <dbReference type="ARBA" id="ARBA00004240"/>
    </source>
</evidence>
<keyword evidence="9" id="KW-0007">Acetylation</keyword>
<dbReference type="InterPro" id="IPR045128">
    <property type="entry name" value="PI31-like"/>
</dbReference>
<evidence type="ECO:0000256" key="4">
    <source>
        <dbReference type="ARBA" id="ARBA00022481"/>
    </source>
</evidence>
<dbReference type="AlphaFoldDB" id="F0W2W1"/>
<evidence type="ECO:0000259" key="12">
    <source>
        <dbReference type="Pfam" id="PF08577"/>
    </source>
</evidence>
<keyword evidence="5" id="KW-0963">Cytoplasm</keyword>
<dbReference type="Pfam" id="PF11566">
    <property type="entry name" value="PI31_Prot_N"/>
    <property type="match status" value="1"/>
</dbReference>
<evidence type="ECO:0000313" key="14">
    <source>
        <dbReference type="EMBL" id="CCA15397.1"/>
    </source>
</evidence>
<dbReference type="InterPro" id="IPR013886">
    <property type="entry name" value="PI31_Prot_C"/>
</dbReference>
<dbReference type="Pfam" id="PF08577">
    <property type="entry name" value="PI31_Prot_C"/>
    <property type="match status" value="1"/>
</dbReference>
<organism evidence="14">
    <name type="scientific">Albugo laibachii Nc14</name>
    <dbReference type="NCBI Taxonomy" id="890382"/>
    <lineage>
        <taxon>Eukaryota</taxon>
        <taxon>Sar</taxon>
        <taxon>Stramenopiles</taxon>
        <taxon>Oomycota</taxon>
        <taxon>Peronosporomycetes</taxon>
        <taxon>Albuginales</taxon>
        <taxon>Albuginaceae</taxon>
        <taxon>Albugo</taxon>
    </lineage>
</organism>
<keyword evidence="6" id="KW-0597">Phosphoprotein</keyword>
<evidence type="ECO:0000256" key="2">
    <source>
        <dbReference type="ARBA" id="ARBA00004496"/>
    </source>
</evidence>
<evidence type="ECO:0000256" key="6">
    <source>
        <dbReference type="ARBA" id="ARBA00022553"/>
    </source>
</evidence>
<dbReference type="GO" id="GO:0000502">
    <property type="term" value="C:proteasome complex"/>
    <property type="evidence" value="ECO:0007669"/>
    <property type="project" value="UniProtKB-KW"/>
</dbReference>
<dbReference type="InterPro" id="IPR021625">
    <property type="entry name" value="PI31_Prot_N"/>
</dbReference>
<accession>F0W2W1</accession>
<evidence type="ECO:0000259" key="13">
    <source>
        <dbReference type="Pfam" id="PF11566"/>
    </source>
</evidence>
<feature type="region of interest" description="Disordered" evidence="11">
    <location>
        <begin position="188"/>
        <end position="224"/>
    </location>
</feature>
<evidence type="ECO:0000256" key="7">
    <source>
        <dbReference type="ARBA" id="ARBA00022824"/>
    </source>
</evidence>
<feature type="compositionally biased region" description="Basic and acidic residues" evidence="11">
    <location>
        <begin position="295"/>
        <end position="305"/>
    </location>
</feature>
<comment type="similarity">
    <text evidence="3">Belongs to the proteasome inhibitor PI31 family.</text>
</comment>
<gene>
    <name evidence="14" type="primary">AlNc14C11G1339</name>
    <name evidence="14" type="ORF">ALNC14_015400</name>
</gene>